<evidence type="ECO:0000313" key="1">
    <source>
        <dbReference type="EMBL" id="QZE59964.1"/>
    </source>
</evidence>
<keyword evidence="2" id="KW-1185">Reference proteome</keyword>
<organism evidence="1 2">
    <name type="scientific">Erwinia phage pEa_SNUABM_35</name>
    <dbReference type="NCBI Taxonomy" id="2869557"/>
    <lineage>
        <taxon>Viruses</taxon>
        <taxon>Duplodnaviria</taxon>
        <taxon>Heunggongvirae</taxon>
        <taxon>Uroviricota</taxon>
        <taxon>Caudoviricetes</taxon>
        <taxon>Alexandravirus</taxon>
        <taxon>Alexandravirus SNUABM35</taxon>
    </lineage>
</organism>
<evidence type="ECO:0000313" key="2">
    <source>
        <dbReference type="Proteomes" id="UP000827806"/>
    </source>
</evidence>
<proteinExistence type="predicted"/>
<dbReference type="Proteomes" id="UP000827806">
    <property type="component" value="Segment"/>
</dbReference>
<reference evidence="1 2" key="1">
    <citation type="submission" date="2021-06" db="EMBL/GenBank/DDBJ databases">
        <title>Complete genome sequence of Erwinia phage pEa_SNUABM_35.</title>
        <authorList>
            <person name="Kim S.G."/>
            <person name="Park S.C."/>
        </authorList>
    </citation>
    <scope>NUCLEOTIDE SEQUENCE [LARGE SCALE GENOMIC DNA]</scope>
</reference>
<gene>
    <name evidence="1" type="ORF">pEaSNUABM35_00047</name>
</gene>
<protein>
    <submittedName>
        <fullName evidence="1">Uncharacterized protein</fullName>
    </submittedName>
</protein>
<accession>A0AAE8C232</accession>
<name>A0AAE8C232_9CAUD</name>
<sequence length="137" mass="15600">MSKRQKAIAVLKEFYFDHQRGFIRFSRENNYLSSFQFHLDEIREVNIHRGPGINKADGSIVTVARVNIDLIGGGSAHSYPMHPEKDLSDLKRLASAFLLLRDAACGLPYAEYEARLTDTEFYINKPVVTWPVETPAE</sequence>
<dbReference type="EMBL" id="MZ443788">
    <property type="protein sequence ID" value="QZE59964.1"/>
    <property type="molecule type" value="Genomic_DNA"/>
</dbReference>